<dbReference type="RefSeq" id="WP_099640567.1">
    <property type="nucleotide sequence ID" value="NZ_NKHF01000008.1"/>
</dbReference>
<protein>
    <submittedName>
        <fullName evidence="3">UDP-2,4-diacetamido-2,4, 6-trideoxy-beta-L-altropyranose hydrolase</fullName>
    </submittedName>
</protein>
<dbReference type="EMBL" id="NKHF01000008">
    <property type="protein sequence ID" value="PCK33396.1"/>
    <property type="molecule type" value="Genomic_DNA"/>
</dbReference>
<proteinExistence type="predicted"/>
<name>A0A2A5JVM4_PSEO7</name>
<evidence type="ECO:0000256" key="2">
    <source>
        <dbReference type="PIRSR" id="PIRSR620023-2"/>
    </source>
</evidence>
<dbReference type="Proteomes" id="UP000228621">
    <property type="component" value="Unassembled WGS sequence"/>
</dbReference>
<dbReference type="Gene3D" id="3.40.50.11190">
    <property type="match status" value="1"/>
</dbReference>
<keyword evidence="4" id="KW-1185">Reference proteome</keyword>
<feature type="binding site" evidence="2">
    <location>
        <position position="247"/>
    </location>
    <ligand>
        <name>substrate</name>
    </ligand>
</feature>
<keyword evidence="3" id="KW-0378">Hydrolase</keyword>
<evidence type="ECO:0000256" key="1">
    <source>
        <dbReference type="PIRSR" id="PIRSR620023-1"/>
    </source>
</evidence>
<dbReference type="NCBIfam" id="TIGR03590">
    <property type="entry name" value="PseG"/>
    <property type="match status" value="1"/>
</dbReference>
<feature type="active site" description="Proton acceptor" evidence="1">
    <location>
        <position position="14"/>
    </location>
</feature>
<gene>
    <name evidence="3" type="primary">pseG</name>
    <name evidence="3" type="ORF">CEX98_02560</name>
</gene>
<dbReference type="SUPFAM" id="SSF53756">
    <property type="entry name" value="UDP-Glycosyltransferase/glycogen phosphorylase"/>
    <property type="match status" value="1"/>
</dbReference>
<organism evidence="3 4">
    <name type="scientific">Pseudoalteromonas piscicida</name>
    <dbReference type="NCBI Taxonomy" id="43662"/>
    <lineage>
        <taxon>Bacteria</taxon>
        <taxon>Pseudomonadati</taxon>
        <taxon>Pseudomonadota</taxon>
        <taxon>Gammaproteobacteria</taxon>
        <taxon>Alteromonadales</taxon>
        <taxon>Pseudoalteromonadaceae</taxon>
        <taxon>Pseudoalteromonas</taxon>
    </lineage>
</organism>
<sequence length="520" mass="58536">MIAIRVDTLCGLGHFMRCKWLALALHEYGKEVVFLVDKAVPEHLSLECMNEIKILPYAQTHKEDAHNTLKALSEIQKQVESVIVDSYRFDSEWEVEVAKQIPSIIVVDDLERAHSAKLLIDSKWCGDKTGERYASLDNKLLGPDFAMLSPEYHDCSRRKREQNRVMFSLGGGGDWCIAADLIALLLSTAPEVEVDVIIGPMAEGVESLTQLANTTCRLQLVQQPATLAPYYQSCSLFVGALGTSLYELAATNTPALTFSIAPNQANQQGALDDLGHYFHVPDLLTRKASEVVALILTLVKQSKRIIKARETAPIKVDGRGAIRVAEMILANDIKSSVTQRTLHSQQTNIWQLTESVQIRQCNDSDINRYLAARNLPNNTWRMTITSDIDVLAHYQWWFSNSRESFVMEANGKPLLYVWHQIYNIESQDYLIGGWFAASGEVNFAHAQMVLEWQLGETAAKYPKAIWLAVINKENKFVNLLNQRAGFVSIEQDEKKMRATQQLFPKASLTEFNYVGKEVNT</sequence>
<accession>A0A2A5JVM4</accession>
<dbReference type="AlphaFoldDB" id="A0A2A5JVM4"/>
<comment type="caution">
    <text evidence="3">The sequence shown here is derived from an EMBL/GenBank/DDBJ whole genome shotgun (WGS) entry which is preliminary data.</text>
</comment>
<dbReference type="InterPro" id="IPR020023">
    <property type="entry name" value="PseG"/>
</dbReference>
<dbReference type="OrthoDB" id="9788924at2"/>
<evidence type="ECO:0000313" key="3">
    <source>
        <dbReference type="EMBL" id="PCK33396.1"/>
    </source>
</evidence>
<dbReference type="GO" id="GO:0016787">
    <property type="term" value="F:hydrolase activity"/>
    <property type="evidence" value="ECO:0007669"/>
    <property type="project" value="UniProtKB-KW"/>
</dbReference>
<reference evidence="4" key="1">
    <citation type="journal article" date="2019" name="Genome Announc.">
        <title>Draft Genome Sequence of Pseudoalteromonas piscicida Strain 36Y ROTHPW, an Hypersaline Seawater Isolate from the South Coast of Sonora, Mexico.</title>
        <authorList>
            <person name="Sanchez-Diaz R."/>
            <person name="Molina-Garza Z.J."/>
            <person name="Cruz-Suarez L.E."/>
            <person name="Selvin J."/>
            <person name="Kiran G.S."/>
            <person name="Ibarra-Gamez J.C."/>
            <person name="Gomez-Gil B."/>
            <person name="Galaviz-Silva L."/>
        </authorList>
    </citation>
    <scope>NUCLEOTIDE SEQUENCE [LARGE SCALE GENOMIC DNA]</scope>
    <source>
        <strain evidence="4">36Y_RITHPW</strain>
    </source>
</reference>
<evidence type="ECO:0000313" key="4">
    <source>
        <dbReference type="Proteomes" id="UP000228621"/>
    </source>
</evidence>
<dbReference type="Gene3D" id="3.40.50.2000">
    <property type="entry name" value="Glycogen Phosphorylase B"/>
    <property type="match status" value="1"/>
</dbReference>